<reference evidence="3" key="1">
    <citation type="submission" date="2022-03" db="EMBL/GenBank/DDBJ databases">
        <authorList>
            <person name="Tunstrom K."/>
        </authorList>
    </citation>
    <scope>NUCLEOTIDE SEQUENCE</scope>
</reference>
<dbReference type="Proteomes" id="UP001153954">
    <property type="component" value="Unassembled WGS sequence"/>
</dbReference>
<feature type="compositionally biased region" description="Polar residues" evidence="2">
    <location>
        <begin position="545"/>
        <end position="558"/>
    </location>
</feature>
<feature type="compositionally biased region" description="Low complexity" evidence="2">
    <location>
        <begin position="2367"/>
        <end position="2379"/>
    </location>
</feature>
<feature type="region of interest" description="Disordered" evidence="2">
    <location>
        <begin position="761"/>
        <end position="814"/>
    </location>
</feature>
<dbReference type="InterPro" id="IPR049885">
    <property type="entry name" value="MTCL1-3"/>
</dbReference>
<feature type="coiled-coil region" evidence="1">
    <location>
        <begin position="1203"/>
        <end position="1934"/>
    </location>
</feature>
<dbReference type="Gene3D" id="1.10.287.1490">
    <property type="match status" value="1"/>
</dbReference>
<feature type="compositionally biased region" description="Basic and acidic residues" evidence="2">
    <location>
        <begin position="2172"/>
        <end position="2185"/>
    </location>
</feature>
<organism evidence="3 4">
    <name type="scientific">Euphydryas editha</name>
    <name type="common">Edith's checkerspot</name>
    <dbReference type="NCBI Taxonomy" id="104508"/>
    <lineage>
        <taxon>Eukaryota</taxon>
        <taxon>Metazoa</taxon>
        <taxon>Ecdysozoa</taxon>
        <taxon>Arthropoda</taxon>
        <taxon>Hexapoda</taxon>
        <taxon>Insecta</taxon>
        <taxon>Pterygota</taxon>
        <taxon>Neoptera</taxon>
        <taxon>Endopterygota</taxon>
        <taxon>Lepidoptera</taxon>
        <taxon>Glossata</taxon>
        <taxon>Ditrysia</taxon>
        <taxon>Papilionoidea</taxon>
        <taxon>Nymphalidae</taxon>
        <taxon>Nymphalinae</taxon>
        <taxon>Euphydryas</taxon>
    </lineage>
</organism>
<feature type="compositionally biased region" description="Polar residues" evidence="2">
    <location>
        <begin position="2390"/>
        <end position="2402"/>
    </location>
</feature>
<dbReference type="PANTHER" id="PTHR15742:SF5">
    <property type="entry name" value="GIRDIN"/>
    <property type="match status" value="1"/>
</dbReference>
<feature type="compositionally biased region" description="Basic and acidic residues" evidence="2">
    <location>
        <begin position="195"/>
        <end position="232"/>
    </location>
</feature>
<name>A0AAU9UU85_EUPED</name>
<dbReference type="PANTHER" id="PTHR15742">
    <property type="entry name" value="GIRDIN"/>
    <property type="match status" value="1"/>
</dbReference>
<sequence>MHHLYPLAKGDPLCPLGFHPQVRWPTRCKRCFRDYKEHGGRKKEEDFTASTPSLSTWNSPSSRSRDDENGPEVEKVTRGWASSSNLSTIDQTKKDTLSTDFSRTSTSWTSTPDLGANETDTSTAVTVSLKLPKRRNTGPLPSIDTGQNNTETVTVRRPSPSPPPPTTTAQITINKNDSLAERVRKMQLIKAQNSFDKESSIDKERERRSTSRSKEEEKTSRQKEDRVIKDDVNFLIQVKSTRNSTNSKPPIRGGPSRDKEDGSDDEASTGGTVTTDTETTLIDPNIKDYQDQIESLKQEVDILKKRCERVEKEKSDILLRRLANIDTANKYTSGRTSEVLKLQQKVNELTSQNEDLRDEKKHLSLRIKEMEAEIESRPSIEAQTRQIEQLRSKLLAAETLCEELMDENEDMKKELRDLEEEIEEMQDNFREDQADEYSSLRRELEQTIKNCRVLSFKLKKTERKNEQLEQEKADQEKKLLEIVGGAEGLQRENRIKELEKEVARSNEVALRLQRELAEANAKLATASGAPAVNVKKTPLAEGKVSRSSLTRGGSQEDSAQLLRDLQDSLEREADLREQLRNAEEEACRYRRRFGGKEIPPPSKLPSPSPPHLTSNLAATDHTNSSIQRILEMQYTLENKLSSLDISQLSIGVNQITQSPHDVIASYSEGCQTDPIIYHDVANDTKKITLDSCLQIHIQTSDMYSQTDSAFLKNKNIQTAYIKIDSHSQTDKMKIKDACIQTVEKLLNNKCFQISIMKSEQKQNHNVTSHDKSTLTDSIDITHSEKQKVKQTFNEKDSREKSDSPPLSSDKSTISSKNNIQFPFALFNPLAARANNLRKTASRYEDDNESLLLQLKKMATKARSRKLSPSPPTNRLAIEAPNEKDEGISDEEDPAELRILLELNEQEAAVLRKKVEDLEQDRDSLKKQVKELTEKIAKTKPNTTSTVTLRRTTPKSNLAEEKVKVLEDEIADLRKKLIEKERDCERLHAELSLTQKKPKASLIKSKSLDAANEQQNVDLKRQLQVIEQEANVLRAKTQALEADNEKLQAENKKLQLLKNAKTLKTDKSLDQNITKISQLENDLKEALAKISEYESNKEEKTEKKVRFGESKKEADALKQKQEELDKLKLNFSKVEKEKVKLQATLKELKEDALKTFKPRTAKKITDITTKLQMKRMVEELENEIGEMYVIMKNAGLSSKDLTLKSQVEKDIENVKSKLNKTETEFINEKNRLQSEILKLKDLNTKLESENKSFISKLKTLETDSNNSVTECKTLKEEKKNLEAQIAKLNSDIKKNSTQQTAMADCMKKIEDLKKEMETKDKEIDKLKKQVEAINKLEQDKNKLLKEVGDKTKKIIELEKKLKEAEEKCKKTEKLLATRKDRVTKLEKELSEEKEHTEALANSKRRISVDLTSEKDELQTKLFKTESKLITLETDMKDLKSEYENKITHLEASIAAKDNHIKQLEDALRDTSTQKYDEAISSVEMAQLKEKYEKVSREIKEKEEDLATSKNKLQKTEKELSTFQTEVTSLKSDISKFETEKKDLENKLNAEKKESTYWEQKASELDTDLQAERKKFERIRANHDKDIKNKEAELATLKGKLKVLEQTSGAGAKRLSELKQEHEEAVKKLEHSLAVEKAEYEELTGKYELLEEEHVVTKARLTVDKEKAQSELLIAQKELDTVLGEMKALQDTYGSQTLNWNKEKSELQREIASLQERLCGGGWEVERARLTARLEQHEKDLRTAKDAHDMLSHHHEVAKKELEEARKKLEDYEKVTKVQRTLKSDNAELERELASLNTRLEQADKARKNEVTEIKTRYEAQMNTMRDELKSLHNQVSRFRRERDNYKQMLETAQKSVTDMKNGDKRATRNSISSTDEEEYRNKVAILEQQLACTEDELCEARLLASKLNTELISERSSAEVRLAEMQSRLNEYEEERLLSSGRARVAGLATRMELAWHKERDEQQRLLHETSTLARDLRQTLFELEREREKERLDMKRRIEQLKRTTEEETEEAKKKVTELQCDLLELRDAHAKLRTANEKLRRDKERHDRDRDQNKLLVASLKRTQQARFTFKHTDDLKMSPNFTITSILNYSICLEDDRIITQLLETIDDLMKQNPELFRTEPNIKPEKSLMTPTPPRRNRSSKSRSRSATPEGGEAEARAARAGTGARLRRLTDELRASRIAERQRRHQASARRAMSTEPRDNLSVAPASRTPSRAPSLKKRSISLEQTTKEQTAIWKSVDDNSVSSLQSLDGDSEMRLFTMQRDSSLDSRLSGGSVQSEVLPSDKKKKKKGLFGKLKEFTKSRSIDDHVGTEEFRPIGTVSQGSDSDMSAAGSKRDLRGRLSDMFSRKGQVARGNSKDQSPERPGSATGSTTGSTTGIANTKPILRNVSASTLTRSTVKPSESPVARASSATPGAKRKGK</sequence>
<feature type="compositionally biased region" description="Basic and acidic residues" evidence="2">
    <location>
        <begin position="2119"/>
        <end position="2129"/>
    </location>
</feature>
<accession>A0AAU9UU85</accession>
<feature type="compositionally biased region" description="Basic residues" evidence="2">
    <location>
        <begin position="2138"/>
        <end position="2147"/>
    </location>
</feature>
<evidence type="ECO:0000256" key="1">
    <source>
        <dbReference type="SAM" id="Coils"/>
    </source>
</evidence>
<feature type="region of interest" description="Disordered" evidence="2">
    <location>
        <begin position="592"/>
        <end position="615"/>
    </location>
</feature>
<keyword evidence="4" id="KW-1185">Reference proteome</keyword>
<feature type="coiled-coil region" evidence="1">
    <location>
        <begin position="286"/>
        <end position="529"/>
    </location>
</feature>
<feature type="region of interest" description="Disordered" evidence="2">
    <location>
        <begin position="2315"/>
        <end position="2422"/>
    </location>
</feature>
<feature type="coiled-coil region" evidence="1">
    <location>
        <begin position="1966"/>
        <end position="2050"/>
    </location>
</feature>
<feature type="region of interest" description="Disordered" evidence="2">
    <location>
        <begin position="859"/>
        <end position="890"/>
    </location>
</feature>
<feature type="compositionally biased region" description="Polar residues" evidence="2">
    <location>
        <begin position="98"/>
        <end position="126"/>
    </location>
</feature>
<feature type="compositionally biased region" description="Pro residues" evidence="2">
    <location>
        <begin position="598"/>
        <end position="610"/>
    </location>
</feature>
<feature type="compositionally biased region" description="Polar residues" evidence="2">
    <location>
        <begin position="238"/>
        <end position="248"/>
    </location>
</feature>
<feature type="compositionally biased region" description="Basic and acidic residues" evidence="2">
    <location>
        <begin position="63"/>
        <end position="77"/>
    </location>
</feature>
<feature type="region of interest" description="Disordered" evidence="2">
    <location>
        <begin position="540"/>
        <end position="559"/>
    </location>
</feature>
<comment type="caution">
    <text evidence="3">The sequence shown here is derived from an EMBL/GenBank/DDBJ whole genome shotgun (WGS) entry which is preliminary data.</text>
</comment>
<evidence type="ECO:0000256" key="2">
    <source>
        <dbReference type="SAM" id="MobiDB-lite"/>
    </source>
</evidence>
<feature type="region of interest" description="Disordered" evidence="2">
    <location>
        <begin position="2119"/>
        <end position="2230"/>
    </location>
</feature>
<feature type="compositionally biased region" description="Low complexity" evidence="2">
    <location>
        <begin position="269"/>
        <end position="278"/>
    </location>
</feature>
<proteinExistence type="predicted"/>
<keyword evidence="1" id="KW-0175">Coiled coil</keyword>
<evidence type="ECO:0000313" key="3">
    <source>
        <dbReference type="EMBL" id="CAH2102687.1"/>
    </source>
</evidence>
<feature type="region of interest" description="Disordered" evidence="2">
    <location>
        <begin position="190"/>
        <end position="278"/>
    </location>
</feature>
<feature type="compositionally biased region" description="Polar residues" evidence="2">
    <location>
        <begin position="48"/>
        <end position="62"/>
    </location>
</feature>
<feature type="coiled-coil region" evidence="1">
    <location>
        <begin position="900"/>
        <end position="1150"/>
    </location>
</feature>
<dbReference type="EMBL" id="CAKOGL010000025">
    <property type="protein sequence ID" value="CAH2102687.1"/>
    <property type="molecule type" value="Genomic_DNA"/>
</dbReference>
<evidence type="ECO:0000313" key="4">
    <source>
        <dbReference type="Proteomes" id="UP001153954"/>
    </source>
</evidence>
<feature type="compositionally biased region" description="Basic and acidic residues" evidence="2">
    <location>
        <begin position="761"/>
        <end position="802"/>
    </location>
</feature>
<feature type="compositionally biased region" description="Polar residues" evidence="2">
    <location>
        <begin position="80"/>
        <end position="90"/>
    </location>
</feature>
<protein>
    <submittedName>
        <fullName evidence="3">Uncharacterized protein</fullName>
    </submittedName>
</protein>
<feature type="region of interest" description="Disordered" evidence="2">
    <location>
        <begin position="41"/>
        <end position="170"/>
    </location>
</feature>
<feature type="region of interest" description="Disordered" evidence="2">
    <location>
        <begin position="2267"/>
        <end position="2290"/>
    </location>
</feature>
<gene>
    <name evidence="3" type="ORF">EEDITHA_LOCUS17279</name>
</gene>